<dbReference type="InterPro" id="IPR007110">
    <property type="entry name" value="Ig-like_dom"/>
</dbReference>
<dbReference type="SMART" id="SM00406">
    <property type="entry name" value="IGv"/>
    <property type="match status" value="1"/>
</dbReference>
<evidence type="ECO:0000259" key="4">
    <source>
        <dbReference type="PROSITE" id="PS50835"/>
    </source>
</evidence>
<reference evidence="5" key="1">
    <citation type="submission" date="2019-03" db="UniProtKB">
        <authorList>
            <consortium name="Ensembl"/>
        </authorList>
    </citation>
    <scope>IDENTIFICATION</scope>
</reference>
<proteinExistence type="predicted"/>
<feature type="compositionally biased region" description="Basic residues" evidence="3">
    <location>
        <begin position="230"/>
        <end position="255"/>
    </location>
</feature>
<evidence type="ECO:0000256" key="2">
    <source>
        <dbReference type="ARBA" id="ARBA00022859"/>
    </source>
</evidence>
<dbReference type="Ensembl" id="ENSUMAT00000019689.1">
    <property type="protein sequence ID" value="ENSUMAP00000016643.1"/>
    <property type="gene ID" value="ENSUMAG00000012231.1"/>
</dbReference>
<protein>
    <recommendedName>
        <fullName evidence="4">Ig-like domain-containing protein</fullName>
    </recommendedName>
</protein>
<dbReference type="InterPro" id="IPR013783">
    <property type="entry name" value="Ig-like_fold"/>
</dbReference>
<dbReference type="SUPFAM" id="SSF48726">
    <property type="entry name" value="Immunoglobulin"/>
    <property type="match status" value="1"/>
</dbReference>
<dbReference type="AlphaFoldDB" id="A0A452U7E7"/>
<feature type="compositionally biased region" description="Basic and acidic residues" evidence="3">
    <location>
        <begin position="220"/>
        <end position="229"/>
    </location>
</feature>
<dbReference type="GO" id="GO:0007166">
    <property type="term" value="P:cell surface receptor signaling pathway"/>
    <property type="evidence" value="ECO:0007669"/>
    <property type="project" value="TreeGrafter"/>
</dbReference>
<dbReference type="PANTHER" id="PTHR23268">
    <property type="entry name" value="T-CELL RECEPTOR BETA CHAIN"/>
    <property type="match status" value="1"/>
</dbReference>
<dbReference type="InterPro" id="IPR003599">
    <property type="entry name" value="Ig_sub"/>
</dbReference>
<name>A0A452U7E7_URSMA</name>
<dbReference type="Gene3D" id="2.60.40.10">
    <property type="entry name" value="Immunoglobulins"/>
    <property type="match status" value="1"/>
</dbReference>
<dbReference type="GO" id="GO:0002376">
    <property type="term" value="P:immune system process"/>
    <property type="evidence" value="ECO:0007669"/>
    <property type="project" value="UniProtKB-KW"/>
</dbReference>
<keyword evidence="2" id="KW-0391">Immunity</keyword>
<evidence type="ECO:0000256" key="1">
    <source>
        <dbReference type="ARBA" id="ARBA00022729"/>
    </source>
</evidence>
<keyword evidence="1" id="KW-0732">Signal</keyword>
<dbReference type="InterPro" id="IPR050413">
    <property type="entry name" value="TCR_beta_variable"/>
</dbReference>
<dbReference type="Pfam" id="PF07686">
    <property type="entry name" value="V-set"/>
    <property type="match status" value="1"/>
</dbReference>
<accession>A0A452U7E7</accession>
<evidence type="ECO:0000256" key="3">
    <source>
        <dbReference type="SAM" id="MobiDB-lite"/>
    </source>
</evidence>
<dbReference type="SMART" id="SM00409">
    <property type="entry name" value="IG"/>
    <property type="match status" value="1"/>
</dbReference>
<dbReference type="GeneTree" id="ENSGT00940000163545"/>
<feature type="domain" description="Ig-like" evidence="4">
    <location>
        <begin position="63"/>
        <end position="158"/>
    </location>
</feature>
<sequence>MEHPSPCSETKTVTRKRRCLELQGAPLPIMGNQVICCVALCLLGAGTADGGITQTPKYLFREEGQEATLECEQDFNHDYMYWYRQDPGQGLGLIYYSPVENEIQKGDIPDGYSASRKKTTFSLTVTQIRKNQTALYLCASSRDTVKYRHVPSVQKCVSSPASPPGGRALLYSAPGSACFPSPQPDPQNQLLPSTCFAEWHNTSAIHYVGSKNYIYLHQRETERGRDRERERRRRRRRRKGCRRRRRRRRKENRQKKILILHSSSPYQILENQNEQKLVPSFRIIKAKQEGKCVEHRDSDQVSSNVSFNQRC</sequence>
<dbReference type="PROSITE" id="PS50835">
    <property type="entry name" value="IG_LIKE"/>
    <property type="match status" value="1"/>
</dbReference>
<dbReference type="GO" id="GO:0005886">
    <property type="term" value="C:plasma membrane"/>
    <property type="evidence" value="ECO:0007669"/>
    <property type="project" value="TreeGrafter"/>
</dbReference>
<dbReference type="InterPro" id="IPR036179">
    <property type="entry name" value="Ig-like_dom_sf"/>
</dbReference>
<dbReference type="InterPro" id="IPR013106">
    <property type="entry name" value="Ig_V-set"/>
</dbReference>
<evidence type="ECO:0000313" key="5">
    <source>
        <dbReference type="Ensembl" id="ENSUMAP00000016643"/>
    </source>
</evidence>
<dbReference type="PANTHER" id="PTHR23268:SF28">
    <property type="entry name" value="T CELL RECEPTOR BETA VARIABLE 19"/>
    <property type="match status" value="1"/>
</dbReference>
<organism evidence="5">
    <name type="scientific">Ursus maritimus</name>
    <name type="common">Polar bear</name>
    <name type="synonym">Thalarctos maritimus</name>
    <dbReference type="NCBI Taxonomy" id="29073"/>
    <lineage>
        <taxon>Eukaryota</taxon>
        <taxon>Metazoa</taxon>
        <taxon>Chordata</taxon>
        <taxon>Craniata</taxon>
        <taxon>Vertebrata</taxon>
        <taxon>Euteleostomi</taxon>
        <taxon>Mammalia</taxon>
        <taxon>Eutheria</taxon>
        <taxon>Laurasiatheria</taxon>
        <taxon>Carnivora</taxon>
        <taxon>Caniformia</taxon>
        <taxon>Ursidae</taxon>
        <taxon>Ursus</taxon>
    </lineage>
</organism>
<feature type="region of interest" description="Disordered" evidence="3">
    <location>
        <begin position="220"/>
        <end position="255"/>
    </location>
</feature>